<dbReference type="Gene3D" id="3.80.10.10">
    <property type="entry name" value="Ribonuclease Inhibitor"/>
    <property type="match status" value="1"/>
</dbReference>
<reference evidence="2" key="1">
    <citation type="submission" date="2020-05" db="EMBL/GenBank/DDBJ databases">
        <title>Mycena genomes resolve the evolution of fungal bioluminescence.</title>
        <authorList>
            <person name="Tsai I.J."/>
        </authorList>
    </citation>
    <scope>NUCLEOTIDE SEQUENCE</scope>
    <source>
        <strain evidence="2">CCC161011</strain>
    </source>
</reference>
<keyword evidence="1" id="KW-0732">Signal</keyword>
<proteinExistence type="predicted"/>
<evidence type="ECO:0000256" key="1">
    <source>
        <dbReference type="SAM" id="SignalP"/>
    </source>
</evidence>
<evidence type="ECO:0000313" key="2">
    <source>
        <dbReference type="EMBL" id="KAF7335529.1"/>
    </source>
</evidence>
<organism evidence="2 3">
    <name type="scientific">Mycena venus</name>
    <dbReference type="NCBI Taxonomy" id="2733690"/>
    <lineage>
        <taxon>Eukaryota</taxon>
        <taxon>Fungi</taxon>
        <taxon>Dikarya</taxon>
        <taxon>Basidiomycota</taxon>
        <taxon>Agaricomycotina</taxon>
        <taxon>Agaricomycetes</taxon>
        <taxon>Agaricomycetidae</taxon>
        <taxon>Agaricales</taxon>
        <taxon>Marasmiineae</taxon>
        <taxon>Mycenaceae</taxon>
        <taxon>Mycena</taxon>
    </lineage>
</organism>
<dbReference type="EMBL" id="JACAZI010000024">
    <property type="protein sequence ID" value="KAF7335529.1"/>
    <property type="molecule type" value="Genomic_DNA"/>
</dbReference>
<dbReference type="Proteomes" id="UP000620124">
    <property type="component" value="Unassembled WGS sequence"/>
</dbReference>
<keyword evidence="3" id="KW-1185">Reference proteome</keyword>
<accession>A0A8H7CFA5</accession>
<comment type="caution">
    <text evidence="2">The sequence shown here is derived from an EMBL/GenBank/DDBJ whole genome shotgun (WGS) entry which is preliminary data.</text>
</comment>
<dbReference type="InterPro" id="IPR032675">
    <property type="entry name" value="LRR_dom_sf"/>
</dbReference>
<dbReference type="SUPFAM" id="SSF52047">
    <property type="entry name" value="RNI-like"/>
    <property type="match status" value="1"/>
</dbReference>
<evidence type="ECO:0008006" key="4">
    <source>
        <dbReference type="Google" id="ProtNLM"/>
    </source>
</evidence>
<evidence type="ECO:0000313" key="3">
    <source>
        <dbReference type="Proteomes" id="UP000620124"/>
    </source>
</evidence>
<feature type="signal peptide" evidence="1">
    <location>
        <begin position="1"/>
        <end position="26"/>
    </location>
</feature>
<protein>
    <recommendedName>
        <fullName evidence="4">F-box domain-containing protein</fullName>
    </recommendedName>
</protein>
<gene>
    <name evidence="2" type="ORF">MVEN_02206700</name>
</gene>
<dbReference type="OrthoDB" id="2919154at2759"/>
<name>A0A8H7CFA5_9AGAR</name>
<sequence length="410" mass="46607">MPRQVEPALSLFPFIVLLSVIPLSLDLSAQMSSRMPPELTDRIIDFLWDSQTDLQACSLVCSQWLPSSRHHIFDTIAVRLDARFLTLLKSPSNVVTNHTRNLNFRLWPSEIDDTASQILRHLPSAQQLRAVTVGSLPASLEDFPVLFQVAKLSLQHTKFTTCTDFVGFLSKFPNLRELGLGWVTWADYHYDVWPRFTLELESLSIQGFEQAPDVLQWLSSAHYAPRAREIVLYMPNSAPDPTSLSVISKFLHGLEGHLESLRLDVHPSTHLKWTIMVLDLGSLEGLQRLRIGHGIHFYPPSIPAAQDVCRVFPDVLEIAIRLTPRNRLTELVFDVDISPDMWSSNSNSFFKTVLTNAAVAQIPIVRFHVLQGRQSSDAVARHRRHFASFMHRRGFRSPNIIYSDECRGNQ</sequence>
<dbReference type="AlphaFoldDB" id="A0A8H7CFA5"/>
<feature type="chain" id="PRO_5034777803" description="F-box domain-containing protein" evidence="1">
    <location>
        <begin position="27"/>
        <end position="410"/>
    </location>
</feature>